<protein>
    <submittedName>
        <fullName evidence="2">AlbA_2 domain-containing protein</fullName>
    </submittedName>
</protein>
<evidence type="ECO:0000259" key="1">
    <source>
        <dbReference type="Pfam" id="PF04326"/>
    </source>
</evidence>
<dbReference type="RefSeq" id="WP_239795607.1">
    <property type="nucleotide sequence ID" value="NZ_OU912926.1"/>
</dbReference>
<dbReference type="InterPro" id="IPR038461">
    <property type="entry name" value="Schlafen_AlbA_2_dom_sf"/>
</dbReference>
<evidence type="ECO:0000313" key="2">
    <source>
        <dbReference type="EMBL" id="CAG9931512.1"/>
    </source>
</evidence>
<reference evidence="2 3" key="1">
    <citation type="submission" date="2021-10" db="EMBL/GenBank/DDBJ databases">
        <authorList>
            <person name="Koch H."/>
        </authorList>
    </citation>
    <scope>NUCLEOTIDE SEQUENCE [LARGE SCALE GENOMIC DNA]</scope>
    <source>
        <strain evidence="2">6680</strain>
    </source>
</reference>
<dbReference type="Proteomes" id="UP000839052">
    <property type="component" value="Chromosome"/>
</dbReference>
<gene>
    <name evidence="2" type="ORF">NTG6680_0259</name>
</gene>
<sequence>MSRAHDLFERLRVGKCAALDLLIADREPESLFLDFKRSPQDGEAKNLAPEDNKNLSKAISGFANSSGGVVVWGVDCRRDTTGNEVATKHPLLDAGGFNTKLQSAISRTTVPAHPGVQVLFFEEPGKSPVGYVVVYVPQSLIGPIRSLETKHYHVRTGSDFGFVPHDVLAGMFGRAPQPNADLNLIFHPTRLESNPGYLIITFGFVTVNLGAVVGERPYLSAFIGDFPQNHLTVKTSDPQHFFVRRGPLPNFSVLSSEGFLLTPGATEHMCDVVIEIPIAEPRAIRFECTLGVLGAPPKRFILEASKEEVQGGIVRAGKGHFQSSDIIKLLPNS</sequence>
<dbReference type="Gene3D" id="3.30.950.30">
    <property type="entry name" value="Schlafen, AAA domain"/>
    <property type="match status" value="1"/>
</dbReference>
<proteinExistence type="predicted"/>
<keyword evidence="3" id="KW-1185">Reference proteome</keyword>
<dbReference type="EMBL" id="OU912926">
    <property type="protein sequence ID" value="CAG9931512.1"/>
    <property type="molecule type" value="Genomic_DNA"/>
</dbReference>
<accession>A0ABN8AJY6</accession>
<dbReference type="InterPro" id="IPR007421">
    <property type="entry name" value="Schlafen_AlbA_2_dom"/>
</dbReference>
<feature type="domain" description="Schlafen AlbA-2" evidence="1">
    <location>
        <begin position="29"/>
        <end position="158"/>
    </location>
</feature>
<dbReference type="Pfam" id="PF04326">
    <property type="entry name" value="SLFN_AlbA_2"/>
    <property type="match status" value="1"/>
</dbReference>
<organism evidence="2 3">
    <name type="scientific">Candidatus Nitrotoga arctica</name>
    <dbReference type="NCBI Taxonomy" id="453162"/>
    <lineage>
        <taxon>Bacteria</taxon>
        <taxon>Pseudomonadati</taxon>
        <taxon>Pseudomonadota</taxon>
        <taxon>Betaproteobacteria</taxon>
        <taxon>Nitrosomonadales</taxon>
        <taxon>Gallionellaceae</taxon>
        <taxon>Candidatus Nitrotoga</taxon>
    </lineage>
</organism>
<evidence type="ECO:0000313" key="3">
    <source>
        <dbReference type="Proteomes" id="UP000839052"/>
    </source>
</evidence>
<name>A0ABN8AJY6_9PROT</name>